<name>A0ABT1U6H0_9GAMM</name>
<organism evidence="1 2">
    <name type="scientific">Methylomonas rivi</name>
    <dbReference type="NCBI Taxonomy" id="2952226"/>
    <lineage>
        <taxon>Bacteria</taxon>
        <taxon>Pseudomonadati</taxon>
        <taxon>Pseudomonadota</taxon>
        <taxon>Gammaproteobacteria</taxon>
        <taxon>Methylococcales</taxon>
        <taxon>Methylococcaceae</taxon>
        <taxon>Methylomonas</taxon>
    </lineage>
</organism>
<proteinExistence type="predicted"/>
<evidence type="ECO:0000313" key="1">
    <source>
        <dbReference type="EMBL" id="MCQ8129444.1"/>
    </source>
</evidence>
<dbReference type="RefSeq" id="WP_256615876.1">
    <property type="nucleotide sequence ID" value="NZ_JANIBK010000073.1"/>
</dbReference>
<evidence type="ECO:0000313" key="2">
    <source>
        <dbReference type="Proteomes" id="UP001524586"/>
    </source>
</evidence>
<protein>
    <recommendedName>
        <fullName evidence="3">Lipoprotein</fullName>
    </recommendedName>
</protein>
<dbReference type="EMBL" id="JANIBK010000073">
    <property type="protein sequence ID" value="MCQ8129444.1"/>
    <property type="molecule type" value="Genomic_DNA"/>
</dbReference>
<gene>
    <name evidence="1" type="ORF">NP596_13355</name>
</gene>
<accession>A0ABT1U6H0</accession>
<reference evidence="1 2" key="1">
    <citation type="submission" date="2022-07" db="EMBL/GenBank/DDBJ databases">
        <title>Methylomonas rivi sp. nov., Methylomonas rosea sp. nov., Methylomonas aureus sp. nov. and Methylomonas subterranea sp. nov., four novel methanotrophs isolated from a freshwater creek and the deep terrestrial subsurface.</title>
        <authorList>
            <person name="Abin C."/>
            <person name="Sankaranarayanan K."/>
            <person name="Garner C."/>
            <person name="Sindelar R."/>
            <person name="Kotary K."/>
            <person name="Garner R."/>
            <person name="Barclay S."/>
            <person name="Lawson P."/>
            <person name="Krumholz L."/>
        </authorList>
    </citation>
    <scope>NUCLEOTIDE SEQUENCE [LARGE SCALE GENOMIC DNA]</scope>
    <source>
        <strain evidence="1 2">WSC-6</strain>
    </source>
</reference>
<evidence type="ECO:0008006" key="3">
    <source>
        <dbReference type="Google" id="ProtNLM"/>
    </source>
</evidence>
<sequence length="391" mass="42162">MPTPPFAASILILSLFMLLPGCGSVETPARLGQLEESLGDFQLPLAVTPSVDPVEFAGCMAPETAKLKLGFGQLVGKLKSQAENGLLLNPLGLLDGANLTEHALQARAHLQTLIDRFEANPMADLAGMPASGISENIRRKAEEIVANMRQHPLAAQQDVQLLKKLGRAYLTTYFTKPVNVDERRNEADNTLREEIAAILKRNPNDQKITALLDMLQPRLKPSWSNVAGFIDRDGSRFGFTGLSASGADGSKVDHSQIGADVMRIFLDALRDTLAPLPVLAYSTAGEFPAEFDVLTFQDADRPMGVDWHIDRHDPAKAIRLSLSARQFEYIQATAKQAEASAASSVGKAIRGGAAGSLNNEALARQLETAAGVLARHAAERLQWCLLAQGKL</sequence>
<keyword evidence="2" id="KW-1185">Reference proteome</keyword>
<dbReference type="Proteomes" id="UP001524586">
    <property type="component" value="Unassembled WGS sequence"/>
</dbReference>
<comment type="caution">
    <text evidence="1">The sequence shown here is derived from an EMBL/GenBank/DDBJ whole genome shotgun (WGS) entry which is preliminary data.</text>
</comment>